<feature type="region of interest" description="Disordered" evidence="2">
    <location>
        <begin position="124"/>
        <end position="190"/>
    </location>
</feature>
<sequence length="359" mass="40442">MDSQEHGFPEVKSGTSNPKRFSFPQTMQQLDNTHPRGMVAHPESYKAFHRAQGEPQKRQPIFPALQRFQKNPIQPHSQNQSHHQQQPQRPFFSLLQAKPFTPAPKDRYFMQEQLNGRNMKIEELSDKTPSSPPSATPPKLLPAPQHQIISPFSPGPHISTLRGQHHPQPYQILPPPPPPLGPTSHPTSHEKFREASTREEISIGVEDSKFHGNADPADLPDIAIKALRQVQVANAELAEERHRSKTLTAELAALRISHEALTDQHATVQQDLQATREQVETSQRQLEAAVKERDLSQVRLAEIKENAGKMKKDFAELGESYTGLRTGFEQLKVLYEKAEVKSRELAEAKKYATDGLQGE</sequence>
<name>A0A9P7GP28_9AGAR</name>
<evidence type="ECO:0000256" key="1">
    <source>
        <dbReference type="SAM" id="Coils"/>
    </source>
</evidence>
<feature type="region of interest" description="Disordered" evidence="2">
    <location>
        <begin position="1"/>
        <end position="88"/>
    </location>
</feature>
<dbReference type="AlphaFoldDB" id="A0A9P7GP28"/>
<organism evidence="3 4">
    <name type="scientific">Sphagnurus paluster</name>
    <dbReference type="NCBI Taxonomy" id="117069"/>
    <lineage>
        <taxon>Eukaryota</taxon>
        <taxon>Fungi</taxon>
        <taxon>Dikarya</taxon>
        <taxon>Basidiomycota</taxon>
        <taxon>Agaricomycotina</taxon>
        <taxon>Agaricomycetes</taxon>
        <taxon>Agaricomycetidae</taxon>
        <taxon>Agaricales</taxon>
        <taxon>Tricholomatineae</taxon>
        <taxon>Lyophyllaceae</taxon>
        <taxon>Sphagnurus</taxon>
    </lineage>
</organism>
<comment type="caution">
    <text evidence="3">The sequence shown here is derived from an EMBL/GenBank/DDBJ whole genome shotgun (WGS) entry which is preliminary data.</text>
</comment>
<reference evidence="3" key="1">
    <citation type="submission" date="2021-02" db="EMBL/GenBank/DDBJ databases">
        <authorList>
            <person name="Nieuwenhuis M."/>
            <person name="Van De Peppel L.J.J."/>
        </authorList>
    </citation>
    <scope>NUCLEOTIDE SEQUENCE</scope>
    <source>
        <strain evidence="3">D49</strain>
    </source>
</reference>
<evidence type="ECO:0000313" key="4">
    <source>
        <dbReference type="Proteomes" id="UP000717328"/>
    </source>
</evidence>
<keyword evidence="4" id="KW-1185">Reference proteome</keyword>
<dbReference type="Proteomes" id="UP000717328">
    <property type="component" value="Unassembled WGS sequence"/>
</dbReference>
<gene>
    <name evidence="3" type="ORF">H0H81_006571</name>
</gene>
<keyword evidence="1" id="KW-0175">Coiled coil</keyword>
<reference evidence="3" key="2">
    <citation type="submission" date="2021-10" db="EMBL/GenBank/DDBJ databases">
        <title>Phylogenomics reveals ancestral predisposition of the termite-cultivated fungus Termitomyces towards a domesticated lifestyle.</title>
        <authorList>
            <person name="Auxier B."/>
            <person name="Grum-Grzhimaylo A."/>
            <person name="Cardenas M.E."/>
            <person name="Lodge J.D."/>
            <person name="Laessoe T."/>
            <person name="Pedersen O."/>
            <person name="Smith M.E."/>
            <person name="Kuyper T.W."/>
            <person name="Franco-Molano E.A."/>
            <person name="Baroni T.J."/>
            <person name="Aanen D.K."/>
        </authorList>
    </citation>
    <scope>NUCLEOTIDE SEQUENCE</scope>
    <source>
        <strain evidence="3">D49</strain>
    </source>
</reference>
<dbReference type="OrthoDB" id="3069520at2759"/>
<accession>A0A9P7GP28</accession>
<evidence type="ECO:0000256" key="2">
    <source>
        <dbReference type="SAM" id="MobiDB-lite"/>
    </source>
</evidence>
<protein>
    <submittedName>
        <fullName evidence="3">Uncharacterized protein</fullName>
    </submittedName>
</protein>
<feature type="compositionally biased region" description="Basic and acidic residues" evidence="2">
    <location>
        <begin position="43"/>
        <end position="57"/>
    </location>
</feature>
<feature type="coiled-coil region" evidence="1">
    <location>
        <begin position="230"/>
        <end position="306"/>
    </location>
</feature>
<feature type="compositionally biased region" description="Pro residues" evidence="2">
    <location>
        <begin position="130"/>
        <end position="141"/>
    </location>
</feature>
<dbReference type="EMBL" id="JABCKI010000017">
    <property type="protein sequence ID" value="KAG5654189.1"/>
    <property type="molecule type" value="Genomic_DNA"/>
</dbReference>
<proteinExistence type="predicted"/>
<feature type="compositionally biased region" description="Pro residues" evidence="2">
    <location>
        <begin position="172"/>
        <end position="181"/>
    </location>
</feature>
<feature type="compositionally biased region" description="Polar residues" evidence="2">
    <location>
        <begin position="13"/>
        <end position="32"/>
    </location>
</feature>
<evidence type="ECO:0000313" key="3">
    <source>
        <dbReference type="EMBL" id="KAG5654189.1"/>
    </source>
</evidence>
<feature type="compositionally biased region" description="Low complexity" evidence="2">
    <location>
        <begin position="74"/>
        <end position="88"/>
    </location>
</feature>